<feature type="compositionally biased region" description="Pro residues" evidence="1">
    <location>
        <begin position="264"/>
        <end position="280"/>
    </location>
</feature>
<dbReference type="PRINTS" id="PR00625">
    <property type="entry name" value="JDOMAIN"/>
</dbReference>
<gene>
    <name evidence="3" type="ORF">HDK90DRAFT_409629</name>
</gene>
<dbReference type="Pfam" id="PF00226">
    <property type="entry name" value="DnaJ"/>
    <property type="match status" value="1"/>
</dbReference>
<feature type="compositionally biased region" description="Low complexity" evidence="1">
    <location>
        <begin position="410"/>
        <end position="433"/>
    </location>
</feature>
<feature type="compositionally biased region" description="Polar residues" evidence="1">
    <location>
        <begin position="325"/>
        <end position="346"/>
    </location>
</feature>
<dbReference type="Proteomes" id="UP001492380">
    <property type="component" value="Unassembled WGS sequence"/>
</dbReference>
<feature type="compositionally biased region" description="Basic residues" evidence="1">
    <location>
        <begin position="557"/>
        <end position="568"/>
    </location>
</feature>
<dbReference type="InterPro" id="IPR001623">
    <property type="entry name" value="DnaJ_domain"/>
</dbReference>
<feature type="domain" description="J" evidence="2">
    <location>
        <begin position="9"/>
        <end position="75"/>
    </location>
</feature>
<feature type="region of interest" description="Disordered" evidence="1">
    <location>
        <begin position="63"/>
        <end position="711"/>
    </location>
</feature>
<evidence type="ECO:0000256" key="1">
    <source>
        <dbReference type="SAM" id="MobiDB-lite"/>
    </source>
</evidence>
<reference evidence="3 4" key="1">
    <citation type="submission" date="2024-04" db="EMBL/GenBank/DDBJ databases">
        <title>Phyllosticta paracitricarpa is synonymous to the EU quarantine fungus P. citricarpa based on phylogenomic analyses.</title>
        <authorList>
            <consortium name="Lawrence Berkeley National Laboratory"/>
            <person name="Van Ingen-Buijs V.A."/>
            <person name="Van Westerhoven A.C."/>
            <person name="Haridas S."/>
            <person name="Skiadas P."/>
            <person name="Martin F."/>
            <person name="Groenewald J.Z."/>
            <person name="Crous P.W."/>
            <person name="Seidl M.F."/>
        </authorList>
    </citation>
    <scope>NUCLEOTIDE SEQUENCE [LARGE SCALE GENOMIC DNA]</scope>
    <source>
        <strain evidence="3 4">CBS 123374</strain>
    </source>
</reference>
<dbReference type="PANTHER" id="PTHR24074">
    <property type="entry name" value="CO-CHAPERONE PROTEIN DJLA"/>
    <property type="match status" value="1"/>
</dbReference>
<keyword evidence="4" id="KW-1185">Reference proteome</keyword>
<sequence>MVKADPKRNYYADLEVAQDADADDIRKQFRKLALKWHPDRNPGKEQECVPRFQAIQAAHEILGDTGERARYDAERRKRGFYGGASTTTNTAGGASRASGAANAPPRPNPYQAYSNFPPPPRRTGPQRAQPPPKPEQPTASQGASRFANFPKPPPTAQKPGYNKDNAQSKANVFTAWESMRQKHGRASAGPPPRPQPTDDFEARFERAEGNRSAWEQFNRANASKPGVGRSTSTRMPKKGGFDPATPGADEPPAASTSAYQRSRPVPPPPPPPRQPDPQPASHPLKNFKANFADDPLARGHRTRTPYGSAGGEKIFIDPQRRAESQRTSPQYPGTPTNASGTSTPNMPSGRPRSASPPRRRKGKGNATRPFTMYSSSDSEDDFFPKWNQKPQQNQNGQNAQHAQTDGPAPNVNGSSGNATNANSKSKSSESINTTFSPGDWHGKFEGTTDYFGGPVPPASSRRSPVRRKQSNLSKNRSTRASRSNSTFSPSPARGAEQPHDHNSAPTSATAEQPPAAGFGPVKFSHEEWAKTFKDPSFFMPTEPPKSTSPLKNQPPPRKTKQPRSRTKTRQASVADEDGSENVQEAPGPAREANTAEGDGSAMDIDPAPPQPAPANGSTEPKTVYVQRPEPAQKKQTTESAKAADGGDTIRLDELKNAVPPLSGANQEGLKNLNDLGQNLPFQSQPASTHPRRPSETSSLRLPDPPRAPELPQRLTVTTWTEFLPKMGSYVRLFQKFDSHMLQHFAARQAEVEAMGSANLWLGSLGDTTAGGFASYMRGMREDERARAHWSVAWDKHKVAMELFDGARKRVLKGVPAA</sequence>
<evidence type="ECO:0000259" key="2">
    <source>
        <dbReference type="PROSITE" id="PS50076"/>
    </source>
</evidence>
<feature type="compositionally biased region" description="Polar residues" evidence="1">
    <location>
        <begin position="674"/>
        <end position="687"/>
    </location>
</feature>
<feature type="compositionally biased region" description="Low complexity" evidence="1">
    <location>
        <begin position="83"/>
        <end position="103"/>
    </location>
</feature>
<dbReference type="PROSITE" id="PS00636">
    <property type="entry name" value="DNAJ_1"/>
    <property type="match status" value="1"/>
</dbReference>
<organism evidence="3 4">
    <name type="scientific">Phyllosticta capitalensis</name>
    <dbReference type="NCBI Taxonomy" id="121624"/>
    <lineage>
        <taxon>Eukaryota</taxon>
        <taxon>Fungi</taxon>
        <taxon>Dikarya</taxon>
        <taxon>Ascomycota</taxon>
        <taxon>Pezizomycotina</taxon>
        <taxon>Dothideomycetes</taxon>
        <taxon>Dothideomycetes incertae sedis</taxon>
        <taxon>Botryosphaeriales</taxon>
        <taxon>Phyllostictaceae</taxon>
        <taxon>Phyllosticta</taxon>
    </lineage>
</organism>
<dbReference type="Gene3D" id="1.10.287.110">
    <property type="entry name" value="DnaJ domain"/>
    <property type="match status" value="1"/>
</dbReference>
<feature type="compositionally biased region" description="Basic and acidic residues" evidence="1">
    <location>
        <begin position="63"/>
        <end position="75"/>
    </location>
</feature>
<dbReference type="InterPro" id="IPR050817">
    <property type="entry name" value="DjlA_DnaK_co-chaperone"/>
</dbReference>
<feature type="compositionally biased region" description="Low complexity" evidence="1">
    <location>
        <begin position="473"/>
        <end position="488"/>
    </location>
</feature>
<dbReference type="SMART" id="SM00271">
    <property type="entry name" value="DnaJ"/>
    <property type="match status" value="1"/>
</dbReference>
<evidence type="ECO:0000313" key="4">
    <source>
        <dbReference type="Proteomes" id="UP001492380"/>
    </source>
</evidence>
<feature type="compositionally biased region" description="Basic and acidic residues" evidence="1">
    <location>
        <begin position="200"/>
        <end position="209"/>
    </location>
</feature>
<dbReference type="EMBL" id="JBBWRZ010000002">
    <property type="protein sequence ID" value="KAK8244454.1"/>
    <property type="molecule type" value="Genomic_DNA"/>
</dbReference>
<accession>A0ABR1Z0R3</accession>
<dbReference type="SUPFAM" id="SSF46565">
    <property type="entry name" value="Chaperone J-domain"/>
    <property type="match status" value="1"/>
</dbReference>
<dbReference type="PROSITE" id="PS50076">
    <property type="entry name" value="DNAJ_2"/>
    <property type="match status" value="1"/>
</dbReference>
<name>A0ABR1Z0R3_9PEZI</name>
<evidence type="ECO:0000313" key="3">
    <source>
        <dbReference type="EMBL" id="KAK8244454.1"/>
    </source>
</evidence>
<feature type="compositionally biased region" description="Basic and acidic residues" evidence="1">
    <location>
        <begin position="523"/>
        <end position="533"/>
    </location>
</feature>
<dbReference type="InterPro" id="IPR036869">
    <property type="entry name" value="J_dom_sf"/>
</dbReference>
<dbReference type="CDD" id="cd06257">
    <property type="entry name" value="DnaJ"/>
    <property type="match status" value="1"/>
</dbReference>
<proteinExistence type="predicted"/>
<feature type="compositionally biased region" description="Low complexity" evidence="1">
    <location>
        <begin position="347"/>
        <end position="356"/>
    </location>
</feature>
<feature type="compositionally biased region" description="Pro residues" evidence="1">
    <location>
        <begin position="116"/>
        <end position="135"/>
    </location>
</feature>
<feature type="compositionally biased region" description="Low complexity" evidence="1">
    <location>
        <begin position="387"/>
        <end position="403"/>
    </location>
</feature>
<dbReference type="InterPro" id="IPR018253">
    <property type="entry name" value="DnaJ_domain_CS"/>
</dbReference>
<feature type="compositionally biased region" description="Basic and acidic residues" evidence="1">
    <location>
        <begin position="314"/>
        <end position="324"/>
    </location>
</feature>
<protein>
    <recommendedName>
        <fullName evidence="2">J domain-containing protein</fullName>
    </recommendedName>
</protein>
<comment type="caution">
    <text evidence="3">The sequence shown here is derived from an EMBL/GenBank/DDBJ whole genome shotgun (WGS) entry which is preliminary data.</text>
</comment>